<dbReference type="RefSeq" id="WP_193534762.1">
    <property type="nucleotide sequence ID" value="NZ_JADCLJ010000007.1"/>
</dbReference>
<proteinExistence type="predicted"/>
<comment type="caution">
    <text evidence="2">The sequence shown here is derived from an EMBL/GenBank/DDBJ whole genome shotgun (WGS) entry which is preliminary data.</text>
</comment>
<keyword evidence="1" id="KW-1133">Transmembrane helix</keyword>
<name>A0ABR9QFN2_9BACI</name>
<protein>
    <submittedName>
        <fullName evidence="2">YwmB family TATA-box binding protein</fullName>
    </submittedName>
</protein>
<dbReference type="Proteomes" id="UP001516662">
    <property type="component" value="Unassembled WGS sequence"/>
</dbReference>
<dbReference type="Gene3D" id="3.30.2030.10">
    <property type="entry name" value="YwmB-like"/>
    <property type="match status" value="1"/>
</dbReference>
<evidence type="ECO:0000313" key="2">
    <source>
        <dbReference type="EMBL" id="MBE4907300.1"/>
    </source>
</evidence>
<dbReference type="Gene3D" id="3.30.360.40">
    <property type="entry name" value="YwmB-like"/>
    <property type="match status" value="1"/>
</dbReference>
<keyword evidence="3" id="KW-1185">Reference proteome</keyword>
<dbReference type="Pfam" id="PF08680">
    <property type="entry name" value="DUF1779"/>
    <property type="match status" value="1"/>
</dbReference>
<dbReference type="InterPro" id="IPR036209">
    <property type="entry name" value="YwmB-like_sf"/>
</dbReference>
<evidence type="ECO:0000256" key="1">
    <source>
        <dbReference type="SAM" id="Phobius"/>
    </source>
</evidence>
<keyword evidence="1" id="KW-0812">Transmembrane</keyword>
<organism evidence="2 3">
    <name type="scientific">Litchfieldia luteola</name>
    <dbReference type="NCBI Taxonomy" id="682179"/>
    <lineage>
        <taxon>Bacteria</taxon>
        <taxon>Bacillati</taxon>
        <taxon>Bacillota</taxon>
        <taxon>Bacilli</taxon>
        <taxon>Bacillales</taxon>
        <taxon>Bacillaceae</taxon>
        <taxon>Litchfieldia</taxon>
    </lineage>
</organism>
<keyword evidence="1" id="KW-0472">Membrane</keyword>
<sequence length="247" mass="28549">MNKIITVSMSVIFIFTLVMYGSLESSATGNRPIDDMVEVFEKNKITIEEWSFYAKETITTVHDYDDFLELVQLKQTQTDNRFNWIITEEEEKWVATGIYIDSQKTETIKILSTPINQKSHTYLVYDAKGTQLDRDLVESFYNSFESTKNDIFQENPTIFTCLKGEYSDRIEGVLYNQVDYLLEEFNADEIEATKEETFVSVSAYTDNWKNDIPTLNEKMNIQIALRNSGLDSKTTIVVGTPIITSEY</sequence>
<dbReference type="InterPro" id="IPR014794">
    <property type="entry name" value="DUF1779"/>
</dbReference>
<reference evidence="2 3" key="1">
    <citation type="submission" date="2020-10" db="EMBL/GenBank/DDBJ databases">
        <title>Bacillus sp. HD4P25, an endophyte from a halophyte.</title>
        <authorList>
            <person name="Sun J.-Q."/>
        </authorList>
    </citation>
    <scope>NUCLEOTIDE SEQUENCE [LARGE SCALE GENOMIC DNA]</scope>
    <source>
        <strain evidence="2 3">YIM 93174</strain>
    </source>
</reference>
<dbReference type="SUPFAM" id="SSF143842">
    <property type="entry name" value="YwmB-like"/>
    <property type="match status" value="1"/>
</dbReference>
<gene>
    <name evidence="2" type="ORF">IMZ08_04400</name>
</gene>
<evidence type="ECO:0000313" key="3">
    <source>
        <dbReference type="Proteomes" id="UP001516662"/>
    </source>
</evidence>
<dbReference type="EMBL" id="JADCLJ010000007">
    <property type="protein sequence ID" value="MBE4907300.1"/>
    <property type="molecule type" value="Genomic_DNA"/>
</dbReference>
<feature type="transmembrane region" description="Helical" evidence="1">
    <location>
        <begin position="5"/>
        <end position="23"/>
    </location>
</feature>
<accession>A0ABR9QFN2</accession>